<dbReference type="Gene3D" id="3.40.50.10010">
    <property type="entry name" value="Type-2 restriction enzyme NgoMIV"/>
    <property type="match status" value="1"/>
</dbReference>
<dbReference type="CDD" id="cd22340">
    <property type="entry name" value="NgoMIV-like"/>
    <property type="match status" value="1"/>
</dbReference>
<dbReference type="SUPFAM" id="SSF52980">
    <property type="entry name" value="Restriction endonuclease-like"/>
    <property type="match status" value="1"/>
</dbReference>
<dbReference type="AlphaFoldDB" id="A0A7K1LH77"/>
<comment type="caution">
    <text evidence="2">The sequence shown here is derived from an EMBL/GenBank/DDBJ whole genome shotgun (WGS) entry which is preliminary data.</text>
</comment>
<evidence type="ECO:0000313" key="3">
    <source>
        <dbReference type="Proteomes" id="UP000462152"/>
    </source>
</evidence>
<evidence type="ECO:0008006" key="4">
    <source>
        <dbReference type="Google" id="ProtNLM"/>
    </source>
</evidence>
<keyword evidence="3" id="KW-1185">Reference proteome</keyword>
<dbReference type="InterPro" id="IPR037083">
    <property type="entry name" value="NgoMIV_sf"/>
</dbReference>
<dbReference type="GO" id="GO:0009036">
    <property type="term" value="F:type II site-specific deoxyribonuclease activity"/>
    <property type="evidence" value="ECO:0007669"/>
    <property type="project" value="InterPro"/>
</dbReference>
<dbReference type="GO" id="GO:0009307">
    <property type="term" value="P:DNA restriction-modification system"/>
    <property type="evidence" value="ECO:0007669"/>
    <property type="project" value="InterPro"/>
</dbReference>
<protein>
    <recommendedName>
        <fullName evidence="4">Restriction endonuclease</fullName>
    </recommendedName>
</protein>
<accession>A0A7K1LH77</accession>
<dbReference type="Pfam" id="PF09015">
    <property type="entry name" value="NgoMIV_restric"/>
    <property type="match status" value="1"/>
</dbReference>
<gene>
    <name evidence="2" type="ORF">GMA10_04845</name>
</gene>
<name>A0A7K1LH77_9MICC</name>
<evidence type="ECO:0000256" key="1">
    <source>
        <dbReference type="SAM" id="MobiDB-lite"/>
    </source>
</evidence>
<feature type="compositionally biased region" description="Low complexity" evidence="1">
    <location>
        <begin position="88"/>
        <end position="97"/>
    </location>
</feature>
<evidence type="ECO:0000313" key="2">
    <source>
        <dbReference type="EMBL" id="MUN54544.1"/>
    </source>
</evidence>
<dbReference type="Proteomes" id="UP000462152">
    <property type="component" value="Unassembled WGS sequence"/>
</dbReference>
<feature type="compositionally biased region" description="Polar residues" evidence="1">
    <location>
        <begin position="107"/>
        <end position="144"/>
    </location>
</feature>
<sequence>MLMLIALQAGRILLSGQCRSAPAEGVTVPSQGVTGNIPRSVGATCPVIWRLILSPGGRMSPKHPHDQPEEQFLFSLDLAEFEESGKTSHGSGSVRARSGADRAAGRKTSTAPGTANQGSAEGRSGTSGAEQAPTSEARTPSPQSAPVAPEPPNLDEAKAEMTRAEVAAFHRSKPEYLLDRARRVFHRALLDERVLVLNPGSGVPSNADKDSASSIRYARCVAQGIGGVPETSRAPGKGVSRNFERAVAAYLKSVTQALDAVRPGDWVVRRLGDREEWTAIEDASEIFEQYDHVSGMREAILGRRDLRALLGHDTEIMAPDVVIARHPVPDSELNGSARLVDPMGPLAASTPLRAAVQSKPLLHAVVSCKWTLRSDRAEQIKAEARHLIRNRRGRVPHLVLVTGEPMPSRIASVALGTGDLDCVYHFALHELLDAIDPETDPAGAELLHTMVQGRRLRDISDLPLDLAI</sequence>
<feature type="region of interest" description="Disordered" evidence="1">
    <location>
        <begin position="83"/>
        <end position="154"/>
    </location>
</feature>
<organism evidence="2 3">
    <name type="scientific">Rothia koreensis</name>
    <dbReference type="NCBI Taxonomy" id="592378"/>
    <lineage>
        <taxon>Bacteria</taxon>
        <taxon>Bacillati</taxon>
        <taxon>Actinomycetota</taxon>
        <taxon>Actinomycetes</taxon>
        <taxon>Micrococcales</taxon>
        <taxon>Micrococcaceae</taxon>
        <taxon>Rothia</taxon>
    </lineage>
</organism>
<dbReference type="EMBL" id="WOGT01000002">
    <property type="protein sequence ID" value="MUN54544.1"/>
    <property type="molecule type" value="Genomic_DNA"/>
</dbReference>
<proteinExistence type="predicted"/>
<reference evidence="2 3" key="1">
    <citation type="submission" date="2019-12" db="EMBL/GenBank/DDBJ databases">
        <authorList>
            <person name="Li J."/>
            <person name="Shi Y."/>
            <person name="Xu G."/>
            <person name="Xiao D."/>
            <person name="Ran X."/>
        </authorList>
    </citation>
    <scope>NUCLEOTIDE SEQUENCE [LARGE SCALE GENOMIC DNA]</scope>
    <source>
        <strain evidence="2 3">JCM 15915</strain>
    </source>
</reference>
<dbReference type="InterPro" id="IPR011335">
    <property type="entry name" value="Restrct_endonuc-II-like"/>
</dbReference>
<dbReference type="InterPro" id="IPR015105">
    <property type="entry name" value="NgoMIV"/>
</dbReference>